<accession>A0A1I7MDI9</accession>
<dbReference type="InterPro" id="IPR017927">
    <property type="entry name" value="FAD-bd_FR_type"/>
</dbReference>
<dbReference type="EMBL" id="FPCG01000001">
    <property type="protein sequence ID" value="SFV20003.1"/>
    <property type="molecule type" value="Genomic_DNA"/>
</dbReference>
<name>A0A1I7MDI9_9MICC</name>
<dbReference type="InterPro" id="IPR039261">
    <property type="entry name" value="FNR_nucleotide-bd"/>
</dbReference>
<dbReference type="Gene3D" id="2.40.30.10">
    <property type="entry name" value="Translation factors"/>
    <property type="match status" value="1"/>
</dbReference>
<evidence type="ECO:0000313" key="3">
    <source>
        <dbReference type="EMBL" id="SFV20003.1"/>
    </source>
</evidence>
<dbReference type="AlphaFoldDB" id="A0A1I7MDI9"/>
<dbReference type="Pfam" id="PF04954">
    <property type="entry name" value="SIP"/>
    <property type="match status" value="1"/>
</dbReference>
<dbReference type="RefSeq" id="WP_091693726.1">
    <property type="nucleotide sequence ID" value="NZ_FPCG01000001.1"/>
</dbReference>
<dbReference type="SUPFAM" id="SSF63380">
    <property type="entry name" value="Riboflavin synthase domain-like"/>
    <property type="match status" value="1"/>
</dbReference>
<gene>
    <name evidence="3" type="ORF">SAMN04487966_10116</name>
</gene>
<feature type="domain" description="FAD-binding FR-type" evidence="2">
    <location>
        <begin position="27"/>
        <end position="152"/>
    </location>
</feature>
<dbReference type="OrthoDB" id="9814826at2"/>
<evidence type="ECO:0000256" key="1">
    <source>
        <dbReference type="SAM" id="MobiDB-lite"/>
    </source>
</evidence>
<dbReference type="InterPro" id="IPR039374">
    <property type="entry name" value="SIP_fam"/>
</dbReference>
<organism evidence="3 4">
    <name type="scientific">Micrococcus terreus</name>
    <dbReference type="NCBI Taxonomy" id="574650"/>
    <lineage>
        <taxon>Bacteria</taxon>
        <taxon>Bacillati</taxon>
        <taxon>Actinomycetota</taxon>
        <taxon>Actinomycetes</taxon>
        <taxon>Micrococcales</taxon>
        <taxon>Micrococcaceae</taxon>
        <taxon>Micrococcus</taxon>
    </lineage>
</organism>
<feature type="region of interest" description="Disordered" evidence="1">
    <location>
        <begin position="1"/>
        <end position="28"/>
    </location>
</feature>
<dbReference type="Proteomes" id="UP000198881">
    <property type="component" value="Unassembled WGS sequence"/>
</dbReference>
<dbReference type="PANTHER" id="PTHR30157:SF0">
    <property type="entry name" value="NADPH-DEPENDENT FERRIC-CHELATE REDUCTASE"/>
    <property type="match status" value="1"/>
</dbReference>
<reference evidence="3 4" key="1">
    <citation type="submission" date="2016-10" db="EMBL/GenBank/DDBJ databases">
        <authorList>
            <person name="de Groot N.N."/>
        </authorList>
    </citation>
    <scope>NUCLEOTIDE SEQUENCE [LARGE SCALE GENOMIC DNA]</scope>
    <source>
        <strain evidence="3 4">CGMCC 1.7054</strain>
    </source>
</reference>
<dbReference type="FunFam" id="2.40.30.10:FF:000131">
    <property type="entry name" value="NADPH-dependent ferric siderophore reductase"/>
    <property type="match status" value="1"/>
</dbReference>
<dbReference type="Gene3D" id="3.40.50.80">
    <property type="entry name" value="Nucleotide-binding domain of ferredoxin-NADP reductase (FNR) module"/>
    <property type="match status" value="1"/>
</dbReference>
<protein>
    <submittedName>
        <fullName evidence="3">NADPH-dependent ferric siderophore reductase, contains FAD-binding and SIP domains</fullName>
    </submittedName>
</protein>
<keyword evidence="4" id="KW-1185">Reference proteome</keyword>
<proteinExistence type="predicted"/>
<dbReference type="PROSITE" id="PS51384">
    <property type="entry name" value="FAD_FR"/>
    <property type="match status" value="1"/>
</dbReference>
<dbReference type="Pfam" id="PF08021">
    <property type="entry name" value="FAD_binding_9"/>
    <property type="match status" value="1"/>
</dbReference>
<dbReference type="GO" id="GO:0016491">
    <property type="term" value="F:oxidoreductase activity"/>
    <property type="evidence" value="ECO:0007669"/>
    <property type="project" value="InterPro"/>
</dbReference>
<sequence>MTSSPQPSPAQPAAPAQAGGRPPRPPRPQVVLEVVESLRLTPHLVRLTLGGPGFAQYQDKDATDKYIKLLFADPALGLTPPYDLDALRERLPMEKMPVRRTYTVRSVDHQAQTLTVDFVVHGDDGLAGPWAANAQPGDTVVFSGPGGNYAPDPDADWHLIAGDESAVPAIAAALEAMPDDAQGTALIEVPGPEDELELTAPEGIEIRWLHRGQMFTPESTGLAHAVMELEWREGSVQVFAHGEREMIKDLRRYLSDVRGVDRRQMSLSAYWAYGRAEETFQAEKREPIGMIFPDQQPPAAAKA</sequence>
<feature type="compositionally biased region" description="Pro residues" evidence="1">
    <location>
        <begin position="1"/>
        <end position="12"/>
    </location>
</feature>
<dbReference type="STRING" id="574650.SAMN04487966_10116"/>
<dbReference type="InterPro" id="IPR013113">
    <property type="entry name" value="SIP_FAD-bd"/>
</dbReference>
<evidence type="ECO:0000313" key="4">
    <source>
        <dbReference type="Proteomes" id="UP000198881"/>
    </source>
</evidence>
<dbReference type="InterPro" id="IPR017938">
    <property type="entry name" value="Riboflavin_synthase-like_b-brl"/>
</dbReference>
<evidence type="ECO:0000259" key="2">
    <source>
        <dbReference type="PROSITE" id="PS51384"/>
    </source>
</evidence>
<dbReference type="CDD" id="cd06193">
    <property type="entry name" value="siderophore_interacting"/>
    <property type="match status" value="1"/>
</dbReference>
<dbReference type="PANTHER" id="PTHR30157">
    <property type="entry name" value="FERRIC REDUCTASE, NADPH-DEPENDENT"/>
    <property type="match status" value="1"/>
</dbReference>
<dbReference type="InterPro" id="IPR007037">
    <property type="entry name" value="SIP_rossman_dom"/>
</dbReference>